<comment type="caution">
    <text evidence="1">The sequence shown here is derived from an EMBL/GenBank/DDBJ whole genome shotgun (WGS) entry which is preliminary data.</text>
</comment>
<evidence type="ECO:0000313" key="1">
    <source>
        <dbReference type="EMBL" id="OHA24575.1"/>
    </source>
</evidence>
<sequence>MRPELGKHSFSSPQGRPVEWQALFWLAEATKIGAILGGSNYIAGRKKNVCQARFVDLVRQNRNMHMLRGHCQRPQTTKPKLQT</sequence>
<proteinExistence type="predicted"/>
<reference evidence="1 2" key="1">
    <citation type="journal article" date="2016" name="Nat. Commun.">
        <title>Thousands of microbial genomes shed light on interconnected biogeochemical processes in an aquifer system.</title>
        <authorList>
            <person name="Anantharaman K."/>
            <person name="Brown C.T."/>
            <person name="Hug L.A."/>
            <person name="Sharon I."/>
            <person name="Castelle C.J."/>
            <person name="Probst A.J."/>
            <person name="Thomas B.C."/>
            <person name="Singh A."/>
            <person name="Wilkins M.J."/>
            <person name="Karaoz U."/>
            <person name="Brodie E.L."/>
            <person name="Williams K.H."/>
            <person name="Hubbard S.S."/>
            <person name="Banfield J.F."/>
        </authorList>
    </citation>
    <scope>NUCLEOTIDE SEQUENCE [LARGE SCALE GENOMIC DNA]</scope>
</reference>
<dbReference type="Proteomes" id="UP000178413">
    <property type="component" value="Unassembled WGS sequence"/>
</dbReference>
<evidence type="ECO:0000313" key="2">
    <source>
        <dbReference type="Proteomes" id="UP000178413"/>
    </source>
</evidence>
<gene>
    <name evidence="1" type="ORF">A3D50_01900</name>
</gene>
<name>A0A1G2MKW6_9BACT</name>
<accession>A0A1G2MKW6</accession>
<organism evidence="1 2">
    <name type="scientific">Candidatus Taylorbacteria bacterium RIFCSPHIGHO2_02_FULL_44_12</name>
    <dbReference type="NCBI Taxonomy" id="1802308"/>
    <lineage>
        <taxon>Bacteria</taxon>
        <taxon>Candidatus Tayloriibacteriota</taxon>
    </lineage>
</organism>
<dbReference type="EMBL" id="MHRM01000002">
    <property type="protein sequence ID" value="OHA24575.1"/>
    <property type="molecule type" value="Genomic_DNA"/>
</dbReference>
<dbReference type="AlphaFoldDB" id="A0A1G2MKW6"/>
<protein>
    <submittedName>
        <fullName evidence="1">Uncharacterized protein</fullName>
    </submittedName>
</protein>
<dbReference type="STRING" id="1802308.A3D50_01900"/>